<feature type="domain" description="Antistasin-like" evidence="7">
    <location>
        <begin position="76"/>
        <end position="101"/>
    </location>
</feature>
<feature type="signal peptide" evidence="6">
    <location>
        <begin position="1"/>
        <end position="18"/>
    </location>
</feature>
<evidence type="ECO:0000256" key="5">
    <source>
        <dbReference type="ARBA" id="ARBA00022900"/>
    </source>
</evidence>
<keyword evidence="6" id="KW-0732">Signal</keyword>
<keyword evidence="4" id="KW-0646">Protease inhibitor</keyword>
<evidence type="ECO:0000256" key="1">
    <source>
        <dbReference type="ARBA" id="ARBA00004613"/>
    </source>
</evidence>
<dbReference type="AlphaFoldDB" id="A0A7T0PA91"/>
<evidence type="ECO:0000256" key="4">
    <source>
        <dbReference type="ARBA" id="ARBA00022690"/>
    </source>
</evidence>
<evidence type="ECO:0000313" key="8">
    <source>
        <dbReference type="EMBL" id="QPK77446.1"/>
    </source>
</evidence>
<keyword evidence="3" id="KW-0964">Secreted</keyword>
<dbReference type="InterPro" id="IPR004094">
    <property type="entry name" value="Antistasin-like"/>
</dbReference>
<feature type="domain" description="Antistasin-like" evidence="7">
    <location>
        <begin position="138"/>
        <end position="163"/>
    </location>
</feature>
<dbReference type="Gene3D" id="2.10.22.10">
    <property type="entry name" value="Antistasin, domain 1"/>
    <property type="match status" value="3"/>
</dbReference>
<evidence type="ECO:0000256" key="6">
    <source>
        <dbReference type="SAM" id="SignalP"/>
    </source>
</evidence>
<evidence type="ECO:0000259" key="7">
    <source>
        <dbReference type="PROSITE" id="PS51252"/>
    </source>
</evidence>
<reference evidence="8" key="1">
    <citation type="submission" date="2020-01" db="EMBL/GenBank/DDBJ databases">
        <authorList>
            <person name="Gaasterland T."/>
            <person name="Baker M."/>
            <person name="Edsall L."/>
            <person name="Macagno E.R."/>
        </authorList>
    </citation>
    <scope>NUCLEOTIDE SEQUENCE</scope>
</reference>
<dbReference type="SUPFAM" id="SSF57262">
    <property type="entry name" value="Leech antihemostatic proteins"/>
    <property type="match status" value="3"/>
</dbReference>
<comment type="similarity">
    <text evidence="2">Belongs to the protease inhibitor I15 (antistasin) family.</text>
</comment>
<sequence length="203" mass="22550">MFLLTIAFVYFAFTGAQGVTACPMLACAINCTYSNKLDANGCRTCECFDPCQDKVCPFGEECKVENASAVCVKKVCPLVTCLVPCKSGYRLDYDGCQTCECVDPCEYPKCEKGQDCESKVVQCFRAPCYPVAECSPACPQIRCFLPCKSGYREDFHGCQTCECVDPCEYPKCQKGEVCKRQQVWCIVAPCYDVYECIKGEAPY</sequence>
<dbReference type="Pfam" id="PF02822">
    <property type="entry name" value="Antistasin"/>
    <property type="match status" value="3"/>
</dbReference>
<dbReference type="InterPro" id="IPR011061">
    <property type="entry name" value="Hirudin/antistatin"/>
</dbReference>
<evidence type="ECO:0000256" key="2">
    <source>
        <dbReference type="ARBA" id="ARBA00008768"/>
    </source>
</evidence>
<name>A0A7T0PA91_9ANNE</name>
<dbReference type="GO" id="GO:0005576">
    <property type="term" value="C:extracellular region"/>
    <property type="evidence" value="ECO:0007669"/>
    <property type="project" value="UniProtKB-SubCell"/>
</dbReference>
<organism evidence="8">
    <name type="scientific">Hirudo verbana</name>
    <dbReference type="NCBI Taxonomy" id="311461"/>
    <lineage>
        <taxon>Eukaryota</taxon>
        <taxon>Metazoa</taxon>
        <taxon>Spiralia</taxon>
        <taxon>Lophotrochozoa</taxon>
        <taxon>Annelida</taxon>
        <taxon>Clitellata</taxon>
        <taxon>Hirudinea</taxon>
        <taxon>Hirudinida</taxon>
        <taxon>Hirudiniformes</taxon>
        <taxon>Hirudinidae</taxon>
        <taxon>Hirudo</taxon>
    </lineage>
</organism>
<keyword evidence="5" id="KW-0722">Serine protease inhibitor</keyword>
<dbReference type="InterPro" id="IPR003645">
    <property type="entry name" value="Fol_N"/>
</dbReference>
<dbReference type="SMART" id="SM00274">
    <property type="entry name" value="FOLN"/>
    <property type="match status" value="2"/>
</dbReference>
<evidence type="ECO:0000256" key="3">
    <source>
        <dbReference type="ARBA" id="ARBA00022525"/>
    </source>
</evidence>
<protein>
    <submittedName>
        <fullName evidence="8">Antistasin-like factor F</fullName>
    </submittedName>
</protein>
<accession>A0A7T0PA91</accession>
<dbReference type="GO" id="GO:0004867">
    <property type="term" value="F:serine-type endopeptidase inhibitor activity"/>
    <property type="evidence" value="ECO:0007669"/>
    <property type="project" value="UniProtKB-KW"/>
</dbReference>
<comment type="subcellular location">
    <subcellularLocation>
        <location evidence="1">Secreted</location>
    </subcellularLocation>
</comment>
<feature type="chain" id="PRO_5030973991" evidence="6">
    <location>
        <begin position="19"/>
        <end position="203"/>
    </location>
</feature>
<dbReference type="EMBL" id="MT000988">
    <property type="protein sequence ID" value="QPK77446.1"/>
    <property type="molecule type" value="Genomic_DNA"/>
</dbReference>
<proteinExistence type="inferred from homology"/>
<dbReference type="PROSITE" id="PS51252">
    <property type="entry name" value="ANTISTASIN"/>
    <property type="match status" value="2"/>
</dbReference>